<organism evidence="3 4">
    <name type="scientific">Hyaloscypha variabilis (strain UAMH 11265 / GT02V1 / F)</name>
    <name type="common">Meliniomyces variabilis</name>
    <dbReference type="NCBI Taxonomy" id="1149755"/>
    <lineage>
        <taxon>Eukaryota</taxon>
        <taxon>Fungi</taxon>
        <taxon>Dikarya</taxon>
        <taxon>Ascomycota</taxon>
        <taxon>Pezizomycotina</taxon>
        <taxon>Leotiomycetes</taxon>
        <taxon>Helotiales</taxon>
        <taxon>Hyaloscyphaceae</taxon>
        <taxon>Hyaloscypha</taxon>
        <taxon>Hyaloscypha variabilis</taxon>
    </lineage>
</organism>
<dbReference type="PANTHER" id="PTHR37542">
    <property type="entry name" value="HELO DOMAIN-CONTAINING PROTEIN-RELATED"/>
    <property type="match status" value="1"/>
</dbReference>
<dbReference type="OrthoDB" id="1911848at2759"/>
<dbReference type="STRING" id="1149755.A0A2J6RJJ1"/>
<dbReference type="InterPro" id="IPR038305">
    <property type="entry name" value="HeLo_sf"/>
</dbReference>
<evidence type="ECO:0000313" key="3">
    <source>
        <dbReference type="EMBL" id="PMD38682.1"/>
    </source>
</evidence>
<accession>A0A2J6RJJ1</accession>
<dbReference type="Gene3D" id="1.10.510.10">
    <property type="entry name" value="Transferase(Phosphotransferase) domain 1"/>
    <property type="match status" value="1"/>
</dbReference>
<proteinExistence type="predicted"/>
<dbReference type="AlphaFoldDB" id="A0A2J6RJJ1"/>
<evidence type="ECO:0000256" key="1">
    <source>
        <dbReference type="SAM" id="MobiDB-lite"/>
    </source>
</evidence>
<dbReference type="InterPro" id="IPR000719">
    <property type="entry name" value="Prot_kinase_dom"/>
</dbReference>
<dbReference type="Proteomes" id="UP000235786">
    <property type="component" value="Unassembled WGS sequence"/>
</dbReference>
<evidence type="ECO:0000313" key="4">
    <source>
        <dbReference type="Proteomes" id="UP000235786"/>
    </source>
</evidence>
<protein>
    <recommendedName>
        <fullName evidence="2">Protein kinase domain-containing protein</fullName>
    </recommendedName>
</protein>
<dbReference type="Pfam" id="PF07714">
    <property type="entry name" value="PK_Tyr_Ser-Thr"/>
    <property type="match status" value="1"/>
</dbReference>
<feature type="region of interest" description="Disordered" evidence="1">
    <location>
        <begin position="113"/>
        <end position="136"/>
    </location>
</feature>
<name>A0A2J6RJJ1_HYAVF</name>
<dbReference type="Gene3D" id="1.20.120.1020">
    <property type="entry name" value="Prion-inhibition and propagation, HeLo domain"/>
    <property type="match status" value="1"/>
</dbReference>
<dbReference type="InterPro" id="IPR029498">
    <property type="entry name" value="HeLo_dom"/>
</dbReference>
<gene>
    <name evidence="3" type="ORF">L207DRAFT_567067</name>
</gene>
<dbReference type="GO" id="GO:0005524">
    <property type="term" value="F:ATP binding"/>
    <property type="evidence" value="ECO:0007669"/>
    <property type="project" value="InterPro"/>
</dbReference>
<dbReference type="PROSITE" id="PS50011">
    <property type="entry name" value="PROTEIN_KINASE_DOM"/>
    <property type="match status" value="1"/>
</dbReference>
<dbReference type="EMBL" id="KZ613947">
    <property type="protein sequence ID" value="PMD38682.1"/>
    <property type="molecule type" value="Genomic_DNA"/>
</dbReference>
<dbReference type="Pfam" id="PF14479">
    <property type="entry name" value="HeLo"/>
    <property type="match status" value="1"/>
</dbReference>
<sequence length="601" mass="68105">MRTSHKMDPVSLTGLGLGVISLTFQLFSGCLKAYNLLADARGMPAQFQYLRIRVRTEQHRLGNWALVANLTEQSGSLSTSLQLNEALVQEVLREQETILTSFWKVSHPHTLMIDDPKPGPVSGTEGEADLQERVPQSKSSLEDRALRFVEKMRRYPSRIRWSTFDRERLETSISQLSALNDAMMSLLDSQQQYKFHQAQIRTSMQVLHLNKKVDHLLQLFQANSMQLSMAQFSQNLRLLHSMQLSAYSSEPQEERQTLATLARFKALNVEINLDSDDERSNTSTGIFEQPPLDPRSCTIFSSVPSSYSPEEVRSDGIYENIPVWIEWKYYEPVLHIGHVDPHTQVRISRLSALLSNPQKPTQFHTPSCIGYFNDVSNYRFGLVFRRPIDVSSVGVPSSLFDLIISNEKPSLSMRVHLAHTLATAVQYLHSTDWLHKAFRSQNVVFFTNPGDTDISTPYLCGFGLSRPAQNTEMTEQPDSIPLYNLYRHPLAHSSIAVDGKSGFKKAFDVYSLGIVLLELALWMPLYRVLGVDDRNLQRSLQPGVTKKVRELLLRESRYLEMVKASAGDVFADVIRACVEGFGEEGESLHDKVVVRLETISI</sequence>
<dbReference type="PANTHER" id="PTHR37542:SF1">
    <property type="entry name" value="PRION-INHIBITION AND PROPAGATION HELO DOMAIN-CONTAINING PROTEIN"/>
    <property type="match status" value="1"/>
</dbReference>
<dbReference type="InterPro" id="IPR011009">
    <property type="entry name" value="Kinase-like_dom_sf"/>
</dbReference>
<dbReference type="GO" id="GO:0004672">
    <property type="term" value="F:protein kinase activity"/>
    <property type="evidence" value="ECO:0007669"/>
    <property type="project" value="InterPro"/>
</dbReference>
<evidence type="ECO:0000259" key="2">
    <source>
        <dbReference type="PROSITE" id="PS50011"/>
    </source>
</evidence>
<feature type="domain" description="Protein kinase" evidence="2">
    <location>
        <begin position="307"/>
        <end position="578"/>
    </location>
</feature>
<dbReference type="PROSITE" id="PS51257">
    <property type="entry name" value="PROKAR_LIPOPROTEIN"/>
    <property type="match status" value="1"/>
</dbReference>
<dbReference type="SUPFAM" id="SSF56112">
    <property type="entry name" value="Protein kinase-like (PK-like)"/>
    <property type="match status" value="1"/>
</dbReference>
<keyword evidence="4" id="KW-1185">Reference proteome</keyword>
<dbReference type="InterPro" id="IPR001245">
    <property type="entry name" value="Ser-Thr/Tyr_kinase_cat_dom"/>
</dbReference>
<reference evidence="3 4" key="1">
    <citation type="submission" date="2016-04" db="EMBL/GenBank/DDBJ databases">
        <title>A degradative enzymes factory behind the ericoid mycorrhizal symbiosis.</title>
        <authorList>
            <consortium name="DOE Joint Genome Institute"/>
            <person name="Martino E."/>
            <person name="Morin E."/>
            <person name="Grelet G."/>
            <person name="Kuo A."/>
            <person name="Kohler A."/>
            <person name="Daghino S."/>
            <person name="Barry K."/>
            <person name="Choi C."/>
            <person name="Cichocki N."/>
            <person name="Clum A."/>
            <person name="Copeland A."/>
            <person name="Hainaut M."/>
            <person name="Haridas S."/>
            <person name="Labutti K."/>
            <person name="Lindquist E."/>
            <person name="Lipzen A."/>
            <person name="Khouja H.-R."/>
            <person name="Murat C."/>
            <person name="Ohm R."/>
            <person name="Olson A."/>
            <person name="Spatafora J."/>
            <person name="Veneault-Fourrey C."/>
            <person name="Henrissat B."/>
            <person name="Grigoriev I."/>
            <person name="Martin F."/>
            <person name="Perotto S."/>
        </authorList>
    </citation>
    <scope>NUCLEOTIDE SEQUENCE [LARGE SCALE GENOMIC DNA]</scope>
    <source>
        <strain evidence="3 4">F</strain>
    </source>
</reference>